<dbReference type="Proteomes" id="UP000287101">
    <property type="component" value="Unassembled WGS sequence"/>
</dbReference>
<accession>A0A430A8S7</accession>
<organism evidence="1 2">
    <name type="scientific">Vagococcus fessus</name>
    <dbReference type="NCBI Taxonomy" id="120370"/>
    <lineage>
        <taxon>Bacteria</taxon>
        <taxon>Bacillati</taxon>
        <taxon>Bacillota</taxon>
        <taxon>Bacilli</taxon>
        <taxon>Lactobacillales</taxon>
        <taxon>Enterococcaceae</taxon>
        <taxon>Vagococcus</taxon>
    </lineage>
</organism>
<sequence length="95" mass="11357">MFGIKSYIKKNYVGEEQEELLSLYAKYSGILKGNFYIWENEFYDLSKEEQNKTSLEVFLTKKIKQVMEAAEVIREEELLKEQVEEEEARGEFEEK</sequence>
<name>A0A430A8S7_9ENTE</name>
<dbReference type="AlphaFoldDB" id="A0A430A8S7"/>
<evidence type="ECO:0000313" key="1">
    <source>
        <dbReference type="EMBL" id="RSU03487.1"/>
    </source>
</evidence>
<keyword evidence="2" id="KW-1185">Reference proteome</keyword>
<dbReference type="EMBL" id="NGJY01000002">
    <property type="protein sequence ID" value="RSU03487.1"/>
    <property type="molecule type" value="Genomic_DNA"/>
</dbReference>
<reference evidence="1 2" key="1">
    <citation type="submission" date="2017-05" db="EMBL/GenBank/DDBJ databases">
        <title>Vagococcus spp. assemblies.</title>
        <authorList>
            <person name="Gulvik C.A."/>
        </authorList>
    </citation>
    <scope>NUCLEOTIDE SEQUENCE [LARGE SCALE GENOMIC DNA]</scope>
    <source>
        <strain evidence="1 2">CCUG 41755</strain>
    </source>
</reference>
<dbReference type="RefSeq" id="WP_126831697.1">
    <property type="nucleotide sequence ID" value="NZ_CBCRYB010000001.1"/>
</dbReference>
<gene>
    <name evidence="1" type="ORF">CBF31_07180</name>
</gene>
<comment type="caution">
    <text evidence="1">The sequence shown here is derived from an EMBL/GenBank/DDBJ whole genome shotgun (WGS) entry which is preliminary data.</text>
</comment>
<proteinExistence type="predicted"/>
<evidence type="ECO:0000313" key="2">
    <source>
        <dbReference type="Proteomes" id="UP000287101"/>
    </source>
</evidence>
<protein>
    <submittedName>
        <fullName evidence="1">Uncharacterized protein</fullName>
    </submittedName>
</protein>